<feature type="compositionally biased region" description="Basic and acidic residues" evidence="1">
    <location>
        <begin position="386"/>
        <end position="400"/>
    </location>
</feature>
<accession>A0A7K0CYS9</accession>
<evidence type="ECO:0000313" key="3">
    <source>
        <dbReference type="Proteomes" id="UP000438448"/>
    </source>
</evidence>
<dbReference type="Gene3D" id="1.20.1260.20">
    <property type="entry name" value="PPE superfamily"/>
    <property type="match status" value="1"/>
</dbReference>
<feature type="region of interest" description="Disordered" evidence="1">
    <location>
        <begin position="224"/>
        <end position="339"/>
    </location>
</feature>
<feature type="compositionally biased region" description="Basic and acidic residues" evidence="1">
    <location>
        <begin position="23"/>
        <end position="34"/>
    </location>
</feature>
<name>A0A7K0CYS9_9NOCA</name>
<gene>
    <name evidence="2" type="ORF">NRB20_16570</name>
</gene>
<dbReference type="RefSeq" id="WP_153409128.1">
    <property type="nucleotide sequence ID" value="NZ_WEGK01000003.1"/>
</dbReference>
<feature type="region of interest" description="Disordered" evidence="1">
    <location>
        <begin position="17"/>
        <end position="43"/>
    </location>
</feature>
<evidence type="ECO:0000256" key="1">
    <source>
        <dbReference type="SAM" id="MobiDB-lite"/>
    </source>
</evidence>
<dbReference type="EMBL" id="WEGK01000003">
    <property type="protein sequence ID" value="MQY18578.1"/>
    <property type="molecule type" value="Genomic_DNA"/>
</dbReference>
<reference evidence="2 3" key="1">
    <citation type="submission" date="2019-10" db="EMBL/GenBank/DDBJ databases">
        <title>Nocardia macrotermitis sp. nov. and Nocardia aurantia sp. nov., isolated from the gut of fungus growing-termite Macrotermes natalensis.</title>
        <authorList>
            <person name="Benndorf R."/>
            <person name="Schwitalla J."/>
            <person name="Martin K."/>
            <person name="De Beer W."/>
            <person name="Kaster A.-K."/>
            <person name="Vollmers J."/>
            <person name="Poulsen M."/>
            <person name="Beemelmanns C."/>
        </authorList>
    </citation>
    <scope>NUCLEOTIDE SEQUENCE [LARGE SCALE GENOMIC DNA]</scope>
    <source>
        <strain evidence="2 3">RB20</strain>
    </source>
</reference>
<keyword evidence="3" id="KW-1185">Reference proteome</keyword>
<evidence type="ECO:0000313" key="2">
    <source>
        <dbReference type="EMBL" id="MQY18578.1"/>
    </source>
</evidence>
<dbReference type="InterPro" id="IPR038332">
    <property type="entry name" value="PPE_sf"/>
</dbReference>
<feature type="compositionally biased region" description="Low complexity" evidence="1">
    <location>
        <begin position="240"/>
        <end position="331"/>
    </location>
</feature>
<dbReference type="Proteomes" id="UP000438448">
    <property type="component" value="Unassembled WGS sequence"/>
</dbReference>
<protein>
    <submittedName>
        <fullName evidence="2">Uncharacterized protein</fullName>
    </submittedName>
</protein>
<sequence length="428" mass="43611">MGFGDWFNTLTGHQFDSSVKPTQSEKDAATKGDAGRSAANSVSNTLGQNYHGEYLPQTVAQLMENFDGMSHDEIIKYQNSINVQSLNTSVDGWTNIAKDLGSKCDLFKNAIEGQLNNGWSGATAEAAKTTVRNFAEDMSSLTNAANMVASKINDATVTLTQVKNQIPGKQSSTNSSLLGIVTNVLSPGSVVAHVMTDHGRSSNAQNAARDVMNHVYKQYVPEANTQVPKMPGVSQTDKNAGATGPSGPSQSSTGPNTYNSTGHSYGSGTSTGTSTSNGTSTNPTSTGTSYNSYNSTGTSTSPSSLNLPDATSGLSSSYSPTSTAGYSPSGSGTAGTTGGGGYNSSGGGLGSSIPGTTAGTNTATAANASAAKNNSLNGLGGMPHGGKKDGEGDSEHKTPDYLRGVYEELTGPDPKLLPGGVIGGDYTE</sequence>
<dbReference type="OrthoDB" id="4571686at2"/>
<feature type="region of interest" description="Disordered" evidence="1">
    <location>
        <begin position="374"/>
        <end position="428"/>
    </location>
</feature>
<feature type="compositionally biased region" description="Polar residues" evidence="1">
    <location>
        <begin position="224"/>
        <end position="238"/>
    </location>
</feature>
<comment type="caution">
    <text evidence="2">The sequence shown here is derived from an EMBL/GenBank/DDBJ whole genome shotgun (WGS) entry which is preliminary data.</text>
</comment>
<organism evidence="2 3">
    <name type="scientific">Nocardia macrotermitis</name>
    <dbReference type="NCBI Taxonomy" id="2585198"/>
    <lineage>
        <taxon>Bacteria</taxon>
        <taxon>Bacillati</taxon>
        <taxon>Actinomycetota</taxon>
        <taxon>Actinomycetes</taxon>
        <taxon>Mycobacteriales</taxon>
        <taxon>Nocardiaceae</taxon>
        <taxon>Nocardia</taxon>
    </lineage>
</organism>
<proteinExistence type="predicted"/>
<dbReference type="AlphaFoldDB" id="A0A7K0CYS9"/>